<keyword evidence="2" id="KW-1185">Reference proteome</keyword>
<name>A0AA39Q760_9AGAR</name>
<organism evidence="1 2">
    <name type="scientific">Armillaria luteobubalina</name>
    <dbReference type="NCBI Taxonomy" id="153913"/>
    <lineage>
        <taxon>Eukaryota</taxon>
        <taxon>Fungi</taxon>
        <taxon>Dikarya</taxon>
        <taxon>Basidiomycota</taxon>
        <taxon>Agaricomycotina</taxon>
        <taxon>Agaricomycetes</taxon>
        <taxon>Agaricomycetidae</taxon>
        <taxon>Agaricales</taxon>
        <taxon>Marasmiineae</taxon>
        <taxon>Physalacriaceae</taxon>
        <taxon>Armillaria</taxon>
    </lineage>
</organism>
<dbReference type="Proteomes" id="UP001175228">
    <property type="component" value="Unassembled WGS sequence"/>
</dbReference>
<gene>
    <name evidence="1" type="ORF">EDD18DRAFT_1384421</name>
</gene>
<comment type="caution">
    <text evidence="1">The sequence shown here is derived from an EMBL/GenBank/DDBJ whole genome shotgun (WGS) entry which is preliminary data.</text>
</comment>
<dbReference type="AlphaFoldDB" id="A0AA39Q760"/>
<sequence length="184" mass="20593">MLCTARTFLNVSNIVAYSKLPEDAGLGRSSCHGHDVVSKKVTEFEHLREDVRGFGDEPKAKGVKFSPLLSGMGKLIGYGLKSEAPTLPATELGVSPSTTPSAPVLPRPVQVKPLESFRDRWGQDTKHLWAREFWHRALRSEELIKIVYQAVFPPDEVVTDKDKYEMELGEGLVSIVICILWYPR</sequence>
<reference evidence="1" key="1">
    <citation type="submission" date="2023-06" db="EMBL/GenBank/DDBJ databases">
        <authorList>
            <consortium name="Lawrence Berkeley National Laboratory"/>
            <person name="Ahrendt S."/>
            <person name="Sahu N."/>
            <person name="Indic B."/>
            <person name="Wong-Bajracharya J."/>
            <person name="Merenyi Z."/>
            <person name="Ke H.-M."/>
            <person name="Monk M."/>
            <person name="Kocsube S."/>
            <person name="Drula E."/>
            <person name="Lipzen A."/>
            <person name="Balint B."/>
            <person name="Henrissat B."/>
            <person name="Andreopoulos B."/>
            <person name="Martin F.M."/>
            <person name="Harder C.B."/>
            <person name="Rigling D."/>
            <person name="Ford K.L."/>
            <person name="Foster G.D."/>
            <person name="Pangilinan J."/>
            <person name="Papanicolaou A."/>
            <person name="Barry K."/>
            <person name="LaButti K."/>
            <person name="Viragh M."/>
            <person name="Koriabine M."/>
            <person name="Yan M."/>
            <person name="Riley R."/>
            <person name="Champramary S."/>
            <person name="Plett K.L."/>
            <person name="Tsai I.J."/>
            <person name="Slot J."/>
            <person name="Sipos G."/>
            <person name="Plett J."/>
            <person name="Nagy L.G."/>
            <person name="Grigoriev I.V."/>
        </authorList>
    </citation>
    <scope>NUCLEOTIDE SEQUENCE</scope>
    <source>
        <strain evidence="1">HWK02</strain>
    </source>
</reference>
<evidence type="ECO:0000313" key="2">
    <source>
        <dbReference type="Proteomes" id="UP001175228"/>
    </source>
</evidence>
<evidence type="ECO:0000313" key="1">
    <source>
        <dbReference type="EMBL" id="KAK0497440.1"/>
    </source>
</evidence>
<dbReference type="EMBL" id="JAUEPU010000013">
    <property type="protein sequence ID" value="KAK0497440.1"/>
    <property type="molecule type" value="Genomic_DNA"/>
</dbReference>
<proteinExistence type="predicted"/>
<protein>
    <submittedName>
        <fullName evidence="1">Uncharacterized protein</fullName>
    </submittedName>
</protein>
<accession>A0AA39Q760</accession>